<dbReference type="InterPro" id="IPR032687">
    <property type="entry name" value="AraC-type_N"/>
</dbReference>
<dbReference type="PANTHER" id="PTHR47894">
    <property type="entry name" value="HTH-TYPE TRANSCRIPTIONAL REGULATOR GADX"/>
    <property type="match status" value="1"/>
</dbReference>
<evidence type="ECO:0000313" key="5">
    <source>
        <dbReference type="EMBL" id="AWL28134.1"/>
    </source>
</evidence>
<sequence>MEHQLKISNGYFQLLKVFLKEQHVDLAELALNDEQRVELEKTLGAAIDQQSSYDFFMEVVTAIHLRIDCPDLAFALAKCITPANFGLLGYMASRSESLAQALEYVVRFSPLVVAGLNVTYMRYEIIDNTIRLFCPLGADKYIFLHEVTFAAMIFLAKQFVGSQHFPLIQMSFVNAPTMPLYLYQQFYQCIIKFEQPMYEIIISIDALQMKHEQADPNLIQLLVKQAEEKLAHTSQHTTVVQQIRFIVAEYLKLEQQAPKIEDIAQELFVSGRTLQRQLKQYDTSFKQILEEERMQRCETLLMQDKDLTDIALQLGYSDQSALARAYKAFSGQTLLQKKQQLKE</sequence>
<dbReference type="PROSITE" id="PS01124">
    <property type="entry name" value="HTH_ARAC_FAMILY_2"/>
    <property type="match status" value="1"/>
</dbReference>
<dbReference type="InterPro" id="IPR018060">
    <property type="entry name" value="HTH_AraC"/>
</dbReference>
<keyword evidence="1" id="KW-0805">Transcription regulation</keyword>
<evidence type="ECO:0000256" key="3">
    <source>
        <dbReference type="ARBA" id="ARBA00023163"/>
    </source>
</evidence>
<dbReference type="RefSeq" id="WP_065994351.1">
    <property type="nucleotide sequence ID" value="NZ_CP029397.2"/>
</dbReference>
<dbReference type="Pfam" id="PF12625">
    <property type="entry name" value="Arabinose_bd"/>
    <property type="match status" value="1"/>
</dbReference>
<dbReference type="GO" id="GO:0003700">
    <property type="term" value="F:DNA-binding transcription factor activity"/>
    <property type="evidence" value="ECO:0007669"/>
    <property type="project" value="InterPro"/>
</dbReference>
<dbReference type="GO" id="GO:0000976">
    <property type="term" value="F:transcription cis-regulatory region binding"/>
    <property type="evidence" value="ECO:0007669"/>
    <property type="project" value="TreeGrafter"/>
</dbReference>
<accession>A0A2S2FAZ2</accession>
<dbReference type="SUPFAM" id="SSF46689">
    <property type="entry name" value="Homeodomain-like"/>
    <property type="match status" value="1"/>
</dbReference>
<proteinExistence type="predicted"/>
<evidence type="ECO:0000256" key="2">
    <source>
        <dbReference type="ARBA" id="ARBA00023125"/>
    </source>
</evidence>
<evidence type="ECO:0000259" key="4">
    <source>
        <dbReference type="PROSITE" id="PS01124"/>
    </source>
</evidence>
<feature type="domain" description="HTH araC/xylS-type" evidence="4">
    <location>
        <begin position="241"/>
        <end position="340"/>
    </location>
</feature>
<dbReference type="Pfam" id="PF12833">
    <property type="entry name" value="HTH_18"/>
    <property type="match status" value="1"/>
</dbReference>
<dbReference type="STRING" id="1871111.GCA_001704615_00434"/>
<keyword evidence="6" id="KW-1185">Reference proteome</keyword>
<dbReference type="AlphaFoldDB" id="A0A2S2FAZ2"/>
<organism evidence="5 6">
    <name type="scientific">Acinetobacter defluvii</name>
    <dbReference type="NCBI Taxonomy" id="1871111"/>
    <lineage>
        <taxon>Bacteria</taxon>
        <taxon>Pseudomonadati</taxon>
        <taxon>Pseudomonadota</taxon>
        <taxon>Gammaproteobacteria</taxon>
        <taxon>Moraxellales</taxon>
        <taxon>Moraxellaceae</taxon>
        <taxon>Acinetobacter</taxon>
    </lineage>
</organism>
<dbReference type="GO" id="GO:0005829">
    <property type="term" value="C:cytosol"/>
    <property type="evidence" value="ECO:0007669"/>
    <property type="project" value="TreeGrafter"/>
</dbReference>
<keyword evidence="2" id="KW-0238">DNA-binding</keyword>
<dbReference type="EMBL" id="CP029397">
    <property type="protein sequence ID" value="AWL28134.1"/>
    <property type="molecule type" value="Genomic_DNA"/>
</dbReference>
<dbReference type="Gene3D" id="1.10.10.60">
    <property type="entry name" value="Homeodomain-like"/>
    <property type="match status" value="1"/>
</dbReference>
<dbReference type="SMART" id="SM00342">
    <property type="entry name" value="HTH_ARAC"/>
    <property type="match status" value="1"/>
</dbReference>
<evidence type="ECO:0000313" key="6">
    <source>
        <dbReference type="Proteomes" id="UP000245977"/>
    </source>
</evidence>
<name>A0A2S2FAZ2_9GAMM</name>
<evidence type="ECO:0000256" key="1">
    <source>
        <dbReference type="ARBA" id="ARBA00023015"/>
    </source>
</evidence>
<reference evidence="5" key="1">
    <citation type="submission" date="2019-08" db="EMBL/GenBank/DDBJ databases">
        <title>The complete genome of Acinetobacter defluvii strain WCHAD010030.</title>
        <authorList>
            <person name="Hu Y."/>
            <person name="Qin J."/>
            <person name="Feng Y."/>
            <person name="Zong Z."/>
        </authorList>
    </citation>
    <scope>NUCLEOTIDE SEQUENCE</scope>
    <source>
        <strain evidence="5">WCHA30</strain>
    </source>
</reference>
<dbReference type="KEGG" id="adv:DJ533_05820"/>
<keyword evidence="3" id="KW-0804">Transcription</keyword>
<dbReference type="PANTHER" id="PTHR47894:SF1">
    <property type="entry name" value="HTH-TYPE TRANSCRIPTIONAL REGULATOR VQSM"/>
    <property type="match status" value="1"/>
</dbReference>
<dbReference type="InterPro" id="IPR009057">
    <property type="entry name" value="Homeodomain-like_sf"/>
</dbReference>
<dbReference type="OrthoDB" id="6712050at2"/>
<dbReference type="Proteomes" id="UP000245977">
    <property type="component" value="Chromosome"/>
</dbReference>
<gene>
    <name evidence="5" type="ORF">DJ533_05820</name>
</gene>
<protein>
    <submittedName>
        <fullName evidence="5">AraC family transcriptional regulator</fullName>
    </submittedName>
</protein>